<name>A0A8S4RLD0_9NEOP</name>
<sequence>MPGLMRAPFMMRPGWPAQPMHMPAFYQQPYMYAMPPPTPPSAAAAAAAAAAAELRTGALWPLSTLDSPRDPGSAAARNPTPNTAAF</sequence>
<organism evidence="2 3">
    <name type="scientific">Pararge aegeria aegeria</name>
    <dbReference type="NCBI Taxonomy" id="348720"/>
    <lineage>
        <taxon>Eukaryota</taxon>
        <taxon>Metazoa</taxon>
        <taxon>Ecdysozoa</taxon>
        <taxon>Arthropoda</taxon>
        <taxon>Hexapoda</taxon>
        <taxon>Insecta</taxon>
        <taxon>Pterygota</taxon>
        <taxon>Neoptera</taxon>
        <taxon>Endopterygota</taxon>
        <taxon>Lepidoptera</taxon>
        <taxon>Glossata</taxon>
        <taxon>Ditrysia</taxon>
        <taxon>Papilionoidea</taxon>
        <taxon>Nymphalidae</taxon>
        <taxon>Satyrinae</taxon>
        <taxon>Satyrini</taxon>
        <taxon>Parargina</taxon>
        <taxon>Pararge</taxon>
    </lineage>
</organism>
<reference evidence="2" key="1">
    <citation type="submission" date="2022-03" db="EMBL/GenBank/DDBJ databases">
        <authorList>
            <person name="Lindestad O."/>
        </authorList>
    </citation>
    <scope>NUCLEOTIDE SEQUENCE</scope>
</reference>
<protein>
    <submittedName>
        <fullName evidence="2">Jg18465 protein</fullName>
    </submittedName>
</protein>
<accession>A0A8S4RLD0</accession>
<proteinExistence type="predicted"/>
<feature type="compositionally biased region" description="Low complexity" evidence="1">
    <location>
        <begin position="74"/>
        <end position="86"/>
    </location>
</feature>
<comment type="caution">
    <text evidence="2">The sequence shown here is derived from an EMBL/GenBank/DDBJ whole genome shotgun (WGS) entry which is preliminary data.</text>
</comment>
<dbReference type="EMBL" id="CAKXAJ010025321">
    <property type="protein sequence ID" value="CAH2238084.1"/>
    <property type="molecule type" value="Genomic_DNA"/>
</dbReference>
<dbReference type="Proteomes" id="UP000838756">
    <property type="component" value="Unassembled WGS sequence"/>
</dbReference>
<evidence type="ECO:0000313" key="2">
    <source>
        <dbReference type="EMBL" id="CAH2238084.1"/>
    </source>
</evidence>
<keyword evidence="3" id="KW-1185">Reference proteome</keyword>
<gene>
    <name evidence="2" type="primary">jg18465</name>
    <name evidence="2" type="ORF">PAEG_LOCUS15237</name>
</gene>
<feature type="region of interest" description="Disordered" evidence="1">
    <location>
        <begin position="62"/>
        <end position="86"/>
    </location>
</feature>
<evidence type="ECO:0000256" key="1">
    <source>
        <dbReference type="SAM" id="MobiDB-lite"/>
    </source>
</evidence>
<evidence type="ECO:0000313" key="3">
    <source>
        <dbReference type="Proteomes" id="UP000838756"/>
    </source>
</evidence>
<dbReference type="AlphaFoldDB" id="A0A8S4RLD0"/>